<evidence type="ECO:0000313" key="1">
    <source>
        <dbReference type="EMBL" id="TLF77374.1"/>
    </source>
</evidence>
<dbReference type="RefSeq" id="WP_138448238.1">
    <property type="nucleotide sequence ID" value="NZ_VBUT01000005.1"/>
</dbReference>
<proteinExistence type="predicted"/>
<evidence type="ECO:0000313" key="2">
    <source>
        <dbReference type="Proteomes" id="UP000306378"/>
    </source>
</evidence>
<accession>A0A5R8NPB0</accession>
<reference evidence="1 2" key="1">
    <citation type="submission" date="2019-05" db="EMBL/GenBank/DDBJ databases">
        <title>Genomes sequences of two Nocardia cyriacigeorgica environmental isolates, type strains Nocardia asteroides ATCC 19247 and Nocardia cyriacigeorgica DSM 44484.</title>
        <authorList>
            <person name="Vautrin F."/>
            <person name="Bergeron E."/>
            <person name="Dubost A."/>
            <person name="Abrouk D."/>
            <person name="Rodriguez Nava V."/>
            <person name="Pujic P."/>
        </authorList>
    </citation>
    <scope>NUCLEOTIDE SEQUENCE [LARGE SCALE GENOMIC DNA]</scope>
    <source>
        <strain evidence="1 2">EML 446</strain>
    </source>
</reference>
<gene>
    <name evidence="1" type="ORF">FEK34_13550</name>
</gene>
<name>A0A5R8NPB0_9NOCA</name>
<sequence>MTEHDKRTRAIALLHSRHDPVVFEALTQRHRLRIVYTVYTDAAAVLAALIAVQHALDHLADAVAVPHLGTLEPGTPWWVVTEAADLITAARQYPRRSAVIGSTGRTQ</sequence>
<comment type="caution">
    <text evidence="1">The sequence shown here is derived from an EMBL/GenBank/DDBJ whole genome shotgun (WGS) entry which is preliminary data.</text>
</comment>
<dbReference type="EMBL" id="VBUT01000005">
    <property type="protein sequence ID" value="TLF77374.1"/>
    <property type="molecule type" value="Genomic_DNA"/>
</dbReference>
<dbReference type="Proteomes" id="UP000306378">
    <property type="component" value="Unassembled WGS sequence"/>
</dbReference>
<organism evidence="1 2">
    <name type="scientific">Nocardia cyriacigeorgica</name>
    <dbReference type="NCBI Taxonomy" id="135487"/>
    <lineage>
        <taxon>Bacteria</taxon>
        <taxon>Bacillati</taxon>
        <taxon>Actinomycetota</taxon>
        <taxon>Actinomycetes</taxon>
        <taxon>Mycobacteriales</taxon>
        <taxon>Nocardiaceae</taxon>
        <taxon>Nocardia</taxon>
    </lineage>
</organism>
<dbReference type="AlphaFoldDB" id="A0A5R8NPB0"/>
<protein>
    <submittedName>
        <fullName evidence="1">Uncharacterized protein</fullName>
    </submittedName>
</protein>